<dbReference type="GO" id="GO:0006952">
    <property type="term" value="P:defense response"/>
    <property type="evidence" value="ECO:0007669"/>
    <property type="project" value="UniProtKB-KW"/>
</dbReference>
<dbReference type="SUPFAM" id="SSF50978">
    <property type="entry name" value="WD40 repeat-like"/>
    <property type="match status" value="1"/>
</dbReference>
<keyword evidence="7" id="KW-0853">WD repeat</keyword>
<dbReference type="InterPro" id="IPR032675">
    <property type="entry name" value="LRR_dom_sf"/>
</dbReference>
<accession>A0A811RZN2</accession>
<feature type="region of interest" description="Disordered" evidence="8">
    <location>
        <begin position="96"/>
        <end position="121"/>
    </location>
</feature>
<comment type="caution">
    <text evidence="13">The sequence shown here is derived from an EMBL/GenBank/DDBJ whole genome shotgun (WGS) entry which is preliminary data.</text>
</comment>
<feature type="domain" description="Disease resistance N-terminal" evidence="10">
    <location>
        <begin position="7"/>
        <end position="76"/>
    </location>
</feature>
<dbReference type="PANTHER" id="PTHR44083">
    <property type="entry name" value="TOPLESS-RELATED PROTEIN 1-RELATED"/>
    <property type="match status" value="1"/>
</dbReference>
<evidence type="ECO:0000259" key="10">
    <source>
        <dbReference type="Pfam" id="PF18052"/>
    </source>
</evidence>
<dbReference type="InterPro" id="IPR041118">
    <property type="entry name" value="Rx_N"/>
</dbReference>
<dbReference type="EMBL" id="CAJGYO010000017">
    <property type="protein sequence ID" value="CAD6334581.1"/>
    <property type="molecule type" value="Genomic_DNA"/>
</dbReference>
<feature type="compositionally biased region" description="Polar residues" evidence="8">
    <location>
        <begin position="1394"/>
        <end position="1418"/>
    </location>
</feature>
<dbReference type="PANTHER" id="PTHR44083:SF49">
    <property type="entry name" value="OS05G0240200 PROTEIN"/>
    <property type="match status" value="1"/>
</dbReference>
<evidence type="ECO:0000256" key="7">
    <source>
        <dbReference type="PROSITE-ProRule" id="PRU00221"/>
    </source>
</evidence>
<evidence type="ECO:0000259" key="9">
    <source>
        <dbReference type="Pfam" id="PF00931"/>
    </source>
</evidence>
<dbReference type="Pfam" id="PF00400">
    <property type="entry name" value="WD40"/>
    <property type="match status" value="1"/>
</dbReference>
<keyword evidence="6" id="KW-0175">Coiled coil</keyword>
<dbReference type="Gene3D" id="3.80.10.10">
    <property type="entry name" value="Ribonuclease Inhibitor"/>
    <property type="match status" value="1"/>
</dbReference>
<proteinExistence type="inferred from homology"/>
<evidence type="ECO:0000256" key="5">
    <source>
        <dbReference type="ARBA" id="ARBA00022821"/>
    </source>
</evidence>
<evidence type="ECO:0000259" key="12">
    <source>
        <dbReference type="Pfam" id="PF23598"/>
    </source>
</evidence>
<dbReference type="Proteomes" id="UP000604825">
    <property type="component" value="Unassembled WGS sequence"/>
</dbReference>
<dbReference type="PROSITE" id="PS50082">
    <property type="entry name" value="WD_REPEATS_2"/>
    <property type="match status" value="1"/>
</dbReference>
<dbReference type="InterPro" id="IPR001680">
    <property type="entry name" value="WD40_rpt"/>
</dbReference>
<dbReference type="GO" id="GO:0005829">
    <property type="term" value="C:cytosol"/>
    <property type="evidence" value="ECO:0007669"/>
    <property type="project" value="UniProtKB-ARBA"/>
</dbReference>
<dbReference type="Pfam" id="PF23559">
    <property type="entry name" value="WHD_DRP"/>
    <property type="match status" value="1"/>
</dbReference>
<evidence type="ECO:0008006" key="15">
    <source>
        <dbReference type="Google" id="ProtNLM"/>
    </source>
</evidence>
<dbReference type="Pfam" id="PF23598">
    <property type="entry name" value="LRR_14"/>
    <property type="match status" value="2"/>
</dbReference>
<dbReference type="Gene3D" id="1.20.5.4130">
    <property type="match status" value="1"/>
</dbReference>
<comment type="similarity">
    <text evidence="1">Belongs to the disease resistance NB-LRR family.</text>
</comment>
<dbReference type="OrthoDB" id="1602884at2759"/>
<evidence type="ECO:0000256" key="6">
    <source>
        <dbReference type="ARBA" id="ARBA00023054"/>
    </source>
</evidence>
<evidence type="ECO:0000256" key="1">
    <source>
        <dbReference type="ARBA" id="ARBA00008894"/>
    </source>
</evidence>
<dbReference type="GO" id="GO:0006355">
    <property type="term" value="P:regulation of DNA-templated transcription"/>
    <property type="evidence" value="ECO:0007669"/>
    <property type="project" value="InterPro"/>
</dbReference>
<evidence type="ECO:0000256" key="4">
    <source>
        <dbReference type="ARBA" id="ARBA00022741"/>
    </source>
</evidence>
<dbReference type="InterPro" id="IPR002182">
    <property type="entry name" value="NB-ARC"/>
</dbReference>
<keyword evidence="5" id="KW-0611">Plant defense</keyword>
<feature type="domain" description="Disease resistance protein winged helix" evidence="11">
    <location>
        <begin position="285"/>
        <end position="363"/>
    </location>
</feature>
<dbReference type="GO" id="GO:0051707">
    <property type="term" value="P:response to other organism"/>
    <property type="evidence" value="ECO:0007669"/>
    <property type="project" value="UniProtKB-ARBA"/>
</dbReference>
<dbReference type="GO" id="GO:0043531">
    <property type="term" value="F:ADP binding"/>
    <property type="evidence" value="ECO:0007669"/>
    <property type="project" value="InterPro"/>
</dbReference>
<keyword evidence="14" id="KW-1185">Reference proteome</keyword>
<dbReference type="Pfam" id="PF00931">
    <property type="entry name" value="NB-ARC"/>
    <property type="match status" value="1"/>
</dbReference>
<dbReference type="PRINTS" id="PR00364">
    <property type="entry name" value="DISEASERSIST"/>
</dbReference>
<dbReference type="SUPFAM" id="SSF52047">
    <property type="entry name" value="RNI-like"/>
    <property type="match status" value="1"/>
</dbReference>
<dbReference type="Gene3D" id="3.40.50.300">
    <property type="entry name" value="P-loop containing nucleotide triphosphate hydrolases"/>
    <property type="match status" value="1"/>
</dbReference>
<evidence type="ECO:0000256" key="8">
    <source>
        <dbReference type="SAM" id="MobiDB-lite"/>
    </source>
</evidence>
<sequence length="1418" mass="158175">MELAVRAMGSLLPKLCELLKEEYGLQKGVKKKVQVLSRELEAAHAVLREISDMPPDQLNALVRLWARDVREASYDMRTSSTHFWCTSMPLSLLLRHTSPPPQEKALSPSQQRPSTSHLESVKSATELVGIEGPKDELIDMLSLGDDGGDASGPKKMKIVSVVGFGGLGKTTLAKAVYDQLKPRFKWGAFIPVGRNPDIKKVLRDILVGLDKEKFMNFNMTMLDEKQLMDELKEFVKEKRCFIVIDDIWDKESWKLIRCALQEINCGSRLVITTRIYEVATYAAYFPEDYVTRKNTLIWKWMAEGFISKEQAAAAAAAAGVGLFELGERYFNELINRNMIQAQETQYEGYVDACSVHDMVLDLIHQLSSEENFVTVLNGGEDRNFRGAFLADVEKVRSVFAGRYNFCALCPRVPFLRVVDCGDVPRHLGSLLHLRYLRLRRITELPREVRYLRLLQTLDLRDSLIEELPEEVGLLTQRVCLRASDVWAIRVPAGLIGKLTSLQELRISCEGEDAIIMQFVEELGLLKELRVLKTRISVRSESIMSALLESLGHLHNIQELQIWEYHSSKDWVSSDAGWVSCRHLHLLRLDCFEFSALPAWINSSLAPNLSYLDVQVVVVKDQDMETLAKLPELSCLVLDSGDTKSVVSIKIRTDKGVVYFRKLRFLKILGPSIWFDLRGSEYNSSRVPSNNTIMPSLESLEFVVHVRSLKDENLHLGFDKLLGFQNLGTSSLKRVKAHVNCGGAHPRDVEEAEAALEHAAAVHPKHPTLLSNRVECMISRYQEELQIWNYSLLAKGFGYSPRKDLVSSDAGRVSCRHLRFLHLDCFVFSGLPAWINSSLAPNLSYLDVQVVVVKDQDMETLAKLPELSCLVLHSGDTKSVVSINIRTDKGVVYFRKLRFLKILGPSIWFDLRGSECNSSRVPSNNTIMPSLESLQFVVHVRSLKNENLHLGFDKLLGFQNLGRSSLQIVKAEVSCGGASIWDVKEAEAALEHAAAVHPKHPTLLTNRVECMISRYQEACMEMSKAPELVTKAWKLADDIVGSGHIQILCMPDPTASSSKVMRLLYTDNGVALLALSSNAVHKLWKWEHRDKNPRGKSSKSVPPVLWQPENGIPMTNDTIDGNDPKKATACTALSKNDSYLISASGGKVSLFNMMTFKVLSTFMAPPPAATFLAVYPLNNNIIAIGREDCSIQIYNVRIDKVKIVLTGHHKKITGLAFSQSMEVLVSSGADAQLCVWSIDGWEKKKSRYIKHPSNGSGALVGDTMVQFHYDETHLFVVHESQLAIYDWQLECLCSWYPRDALPAPISSAVYSLGCLLVYAGFRDGAIGIFEAESLMLQCWIAPSAYVPSSISSGGETVYPTVVATHPWKPNQIAVGMSDGAVYVLEPLDTDDGQMGSVTSSEQRPPSNVSSSGGDSQPSV</sequence>
<evidence type="ECO:0000256" key="3">
    <source>
        <dbReference type="ARBA" id="ARBA00022737"/>
    </source>
</evidence>
<dbReference type="InterPro" id="IPR036322">
    <property type="entry name" value="WD40_repeat_dom_sf"/>
</dbReference>
<evidence type="ECO:0000256" key="2">
    <source>
        <dbReference type="ARBA" id="ARBA00022614"/>
    </source>
</evidence>
<dbReference type="InterPro" id="IPR058922">
    <property type="entry name" value="WHD_DRP"/>
</dbReference>
<reference evidence="13" key="1">
    <citation type="submission" date="2020-10" db="EMBL/GenBank/DDBJ databases">
        <authorList>
            <person name="Han B."/>
            <person name="Lu T."/>
            <person name="Zhao Q."/>
            <person name="Huang X."/>
            <person name="Zhao Y."/>
        </authorList>
    </citation>
    <scope>NUCLEOTIDE SEQUENCE</scope>
</reference>
<keyword evidence="2" id="KW-0433">Leucine-rich repeat</keyword>
<feature type="region of interest" description="Disordered" evidence="8">
    <location>
        <begin position="1388"/>
        <end position="1418"/>
    </location>
</feature>
<dbReference type="InterPro" id="IPR055414">
    <property type="entry name" value="LRR_R13L4/SHOC2-like"/>
</dbReference>
<feature type="compositionally biased region" description="Polar residues" evidence="8">
    <location>
        <begin position="107"/>
        <end position="118"/>
    </location>
</feature>
<dbReference type="InterPro" id="IPR015943">
    <property type="entry name" value="WD40/YVTN_repeat-like_dom_sf"/>
</dbReference>
<feature type="domain" description="Disease resistance R13L4/SHOC-2-like LRR" evidence="12">
    <location>
        <begin position="394"/>
        <end position="768"/>
    </location>
</feature>
<dbReference type="InterPro" id="IPR036388">
    <property type="entry name" value="WH-like_DNA-bd_sf"/>
</dbReference>
<feature type="domain" description="NB-ARC" evidence="9">
    <location>
        <begin position="155"/>
        <end position="283"/>
    </location>
</feature>
<dbReference type="Gene3D" id="2.130.10.10">
    <property type="entry name" value="YVTN repeat-like/Quinoprotein amine dehydrogenase"/>
    <property type="match status" value="1"/>
</dbReference>
<dbReference type="Gene3D" id="1.10.10.10">
    <property type="entry name" value="Winged helix-like DNA-binding domain superfamily/Winged helix DNA-binding domain"/>
    <property type="match status" value="1"/>
</dbReference>
<dbReference type="InterPro" id="IPR027417">
    <property type="entry name" value="P-loop_NTPase"/>
</dbReference>
<feature type="repeat" description="WD" evidence="7">
    <location>
        <begin position="1204"/>
        <end position="1245"/>
    </location>
</feature>
<dbReference type="Pfam" id="PF18052">
    <property type="entry name" value="Rx_N"/>
    <property type="match status" value="1"/>
</dbReference>
<dbReference type="SUPFAM" id="SSF52540">
    <property type="entry name" value="P-loop containing nucleoside triphosphate hydrolases"/>
    <property type="match status" value="1"/>
</dbReference>
<evidence type="ECO:0000259" key="11">
    <source>
        <dbReference type="Pfam" id="PF23559"/>
    </source>
</evidence>
<dbReference type="InterPro" id="IPR027728">
    <property type="entry name" value="Topless_fam"/>
</dbReference>
<evidence type="ECO:0000313" key="14">
    <source>
        <dbReference type="Proteomes" id="UP000604825"/>
    </source>
</evidence>
<organism evidence="13 14">
    <name type="scientific">Miscanthus lutarioriparius</name>
    <dbReference type="NCBI Taxonomy" id="422564"/>
    <lineage>
        <taxon>Eukaryota</taxon>
        <taxon>Viridiplantae</taxon>
        <taxon>Streptophyta</taxon>
        <taxon>Embryophyta</taxon>
        <taxon>Tracheophyta</taxon>
        <taxon>Spermatophyta</taxon>
        <taxon>Magnoliopsida</taxon>
        <taxon>Liliopsida</taxon>
        <taxon>Poales</taxon>
        <taxon>Poaceae</taxon>
        <taxon>PACMAD clade</taxon>
        <taxon>Panicoideae</taxon>
        <taxon>Andropogonodae</taxon>
        <taxon>Andropogoneae</taxon>
        <taxon>Saccharinae</taxon>
        <taxon>Miscanthus</taxon>
    </lineage>
</organism>
<evidence type="ECO:0000313" key="13">
    <source>
        <dbReference type="EMBL" id="CAD6334581.1"/>
    </source>
</evidence>
<gene>
    <name evidence="13" type="ORF">NCGR_LOCUS58679</name>
</gene>
<feature type="domain" description="Disease resistance R13L4/SHOC-2-like LRR" evidence="12">
    <location>
        <begin position="808"/>
        <end position="1002"/>
    </location>
</feature>
<protein>
    <recommendedName>
        <fullName evidence="15">NB-ARC domain-containing protein</fullName>
    </recommendedName>
</protein>
<name>A0A811RZN2_9POAL</name>
<dbReference type="PROSITE" id="PS50294">
    <property type="entry name" value="WD_REPEATS_REGION"/>
    <property type="match status" value="1"/>
</dbReference>
<dbReference type="SMART" id="SM00320">
    <property type="entry name" value="WD40"/>
    <property type="match status" value="5"/>
</dbReference>
<keyword evidence="4" id="KW-0547">Nucleotide-binding</keyword>
<keyword evidence="3" id="KW-0677">Repeat</keyword>